<reference evidence="4 5" key="1">
    <citation type="submission" date="2022-04" db="EMBL/GenBank/DDBJ databases">
        <title>Spirosoma sp. strain RP8 genome sequencing and assembly.</title>
        <authorList>
            <person name="Jung Y."/>
        </authorList>
    </citation>
    <scope>NUCLEOTIDE SEQUENCE [LARGE SCALE GENOMIC DNA]</scope>
    <source>
        <strain evidence="4 5">RP8</strain>
    </source>
</reference>
<comment type="caution">
    <text evidence="4">The sequence shown here is derived from an EMBL/GenBank/DDBJ whole genome shotgun (WGS) entry which is preliminary data.</text>
</comment>
<keyword evidence="2" id="KW-1133">Transmembrane helix</keyword>
<feature type="region of interest" description="Disordered" evidence="1">
    <location>
        <begin position="169"/>
        <end position="209"/>
    </location>
</feature>
<proteinExistence type="predicted"/>
<organism evidence="4 5">
    <name type="scientific">Spirosoma liriopis</name>
    <dbReference type="NCBI Taxonomy" id="2937440"/>
    <lineage>
        <taxon>Bacteria</taxon>
        <taxon>Pseudomonadati</taxon>
        <taxon>Bacteroidota</taxon>
        <taxon>Cytophagia</taxon>
        <taxon>Cytophagales</taxon>
        <taxon>Cytophagaceae</taxon>
        <taxon>Spirosoma</taxon>
    </lineage>
</organism>
<dbReference type="Pfam" id="PF12508">
    <property type="entry name" value="Transposon_TraM"/>
    <property type="match status" value="1"/>
</dbReference>
<evidence type="ECO:0000259" key="3">
    <source>
        <dbReference type="Pfam" id="PF12508"/>
    </source>
</evidence>
<keyword evidence="5" id="KW-1185">Reference proteome</keyword>
<dbReference type="InterPro" id="IPR055407">
    <property type="entry name" value="TraM_C"/>
</dbReference>
<accession>A0ABT0HTP1</accession>
<evidence type="ECO:0000256" key="1">
    <source>
        <dbReference type="SAM" id="MobiDB-lite"/>
    </source>
</evidence>
<evidence type="ECO:0000313" key="4">
    <source>
        <dbReference type="EMBL" id="MCK8495555.1"/>
    </source>
</evidence>
<evidence type="ECO:0000256" key="2">
    <source>
        <dbReference type="SAM" id="Phobius"/>
    </source>
</evidence>
<keyword evidence="2" id="KW-0812">Transmembrane</keyword>
<feature type="domain" description="Conjugative transposon TraM C-terminal" evidence="3">
    <location>
        <begin position="298"/>
        <end position="452"/>
    </location>
</feature>
<dbReference type="Proteomes" id="UP001202180">
    <property type="component" value="Unassembled WGS sequence"/>
</dbReference>
<sequence length="452" mass="49206">MYLIIQKPNVKLMNLTDPTQPENHIDNPLPEDTPDATEAPTARKSFQDVLKDKRFWMTAPVLLLALGSTGYFLIVGSEGKQKPLINNVNATIPNAQTDSVPKSKLELQAAEQRQGLNSQATVNGMQTGVVAALPEALPSTGLPTTLDPYVYKQKRMPDAIDPEFAAMDSLYNPSPPSRQNRVGGRPRSTNRIRPVSTGYPETGLPEEFDEEALPRRDMQKQVEDRQRLLALLTEYKRDKEAKAAIAREGERPRKAESGAVVSTLGETTNRRLNGFYGLYTQDQKGGQESALMEDLGTIRAVIHQDQQITDGGRVQLRLLEPVTVRGTLIPANTLVFGTGSFGTERVGITLSNLQYEGHIFPIKLTVHDMDGMPGVFVPNVLAAQEGKQLLGQTISGANYNLNGTSASSAKAAATMAGISAAQSGLSGARSILQRKIVQQKATLKGNYYVLLK</sequence>
<feature type="region of interest" description="Disordered" evidence="1">
    <location>
        <begin position="14"/>
        <end position="40"/>
    </location>
</feature>
<protein>
    <submittedName>
        <fullName evidence="4">Conjugative transposon protein TraM</fullName>
    </submittedName>
</protein>
<evidence type="ECO:0000313" key="5">
    <source>
        <dbReference type="Proteomes" id="UP001202180"/>
    </source>
</evidence>
<name>A0ABT0HTP1_9BACT</name>
<gene>
    <name evidence="4" type="primary">traM</name>
    <name evidence="4" type="ORF">M0L20_27060</name>
</gene>
<dbReference type="EMBL" id="JALPRF010000009">
    <property type="protein sequence ID" value="MCK8495555.1"/>
    <property type="molecule type" value="Genomic_DNA"/>
</dbReference>
<feature type="transmembrane region" description="Helical" evidence="2">
    <location>
        <begin position="55"/>
        <end position="74"/>
    </location>
</feature>
<keyword evidence="2" id="KW-0472">Membrane</keyword>
<dbReference type="RefSeq" id="WP_248480322.1">
    <property type="nucleotide sequence ID" value="NZ_JALPRF010000009.1"/>
</dbReference>